<keyword evidence="2" id="KW-1185">Reference proteome</keyword>
<organism evidence="1 2">
    <name type="scientific">Circinella minor</name>
    <dbReference type="NCBI Taxonomy" id="1195481"/>
    <lineage>
        <taxon>Eukaryota</taxon>
        <taxon>Fungi</taxon>
        <taxon>Fungi incertae sedis</taxon>
        <taxon>Mucoromycota</taxon>
        <taxon>Mucoromycotina</taxon>
        <taxon>Mucoromycetes</taxon>
        <taxon>Mucorales</taxon>
        <taxon>Lichtheimiaceae</taxon>
        <taxon>Circinella</taxon>
    </lineage>
</organism>
<dbReference type="Proteomes" id="UP000646827">
    <property type="component" value="Unassembled WGS sequence"/>
</dbReference>
<protein>
    <submittedName>
        <fullName evidence="1">Uncharacterized protein</fullName>
    </submittedName>
</protein>
<gene>
    <name evidence="1" type="ORF">INT45_012770</name>
</gene>
<dbReference type="OrthoDB" id="2211985at2759"/>
<comment type="caution">
    <text evidence="1">The sequence shown here is derived from an EMBL/GenBank/DDBJ whole genome shotgun (WGS) entry which is preliminary data.</text>
</comment>
<dbReference type="EMBL" id="JAEPRB010000426">
    <property type="protein sequence ID" value="KAG2216298.1"/>
    <property type="molecule type" value="Genomic_DNA"/>
</dbReference>
<evidence type="ECO:0000313" key="1">
    <source>
        <dbReference type="EMBL" id="KAG2216298.1"/>
    </source>
</evidence>
<name>A0A8H7RUY2_9FUNG</name>
<evidence type="ECO:0000313" key="2">
    <source>
        <dbReference type="Proteomes" id="UP000646827"/>
    </source>
</evidence>
<accession>A0A8H7RUY2</accession>
<reference evidence="1 2" key="1">
    <citation type="submission" date="2020-12" db="EMBL/GenBank/DDBJ databases">
        <title>Metabolic potential, ecology and presence of endohyphal bacteria is reflected in genomic diversity of Mucoromycotina.</title>
        <authorList>
            <person name="Muszewska A."/>
            <person name="Okrasinska A."/>
            <person name="Steczkiewicz K."/>
            <person name="Drgas O."/>
            <person name="Orlowska M."/>
            <person name="Perlinska-Lenart U."/>
            <person name="Aleksandrzak-Piekarczyk T."/>
            <person name="Szatraj K."/>
            <person name="Zielenkiewicz U."/>
            <person name="Pilsyk S."/>
            <person name="Malc E."/>
            <person name="Mieczkowski P."/>
            <person name="Kruszewska J.S."/>
            <person name="Biernat P."/>
            <person name="Pawlowska J."/>
        </authorList>
    </citation>
    <scope>NUCLEOTIDE SEQUENCE [LARGE SCALE GENOMIC DNA]</scope>
    <source>
        <strain evidence="1 2">CBS 142.35</strain>
    </source>
</reference>
<proteinExistence type="predicted"/>
<dbReference type="AlphaFoldDB" id="A0A8H7RUY2"/>
<sequence>MIKNHKDKFWVLKSTEKLAAENNTCLKSVEEKVFEFGMQCQFIHPCHSFILDLEDTNWHDIFDERELEEIDSAGSPLIRPPDDDLTKVLHDIKSMDTEQIYHYAHRIDHNPTVDHFKTWMSLTLTTTSSIFLCENSGIGENGESDVIKGRNNKRKLSAITEMERAKLGNKMDVIYRSGTTEYGCLEIGQKNNATKEMWDSEIKLPVVIKDILISLTNVAVDLLHELHTIGYNISRDKIQLLDMDCPQGFITRIRRTSKIAYPSTTADYPARIASILRLAVNCKSIIQDTQKKV</sequence>